<accession>B2TIQ2</accession>
<evidence type="ECO:0000313" key="1">
    <source>
        <dbReference type="EMBL" id="ACD22208.1"/>
    </source>
</evidence>
<gene>
    <name evidence="1" type="ordered locus">CLL_A0315</name>
</gene>
<dbReference type="KEGG" id="cbk:CLL_A0315"/>
<dbReference type="AlphaFoldDB" id="B2TIQ2"/>
<proteinExistence type="predicted"/>
<organism evidence="1">
    <name type="scientific">Clostridium botulinum (strain Eklund 17B / Type B)</name>
    <dbReference type="NCBI Taxonomy" id="935198"/>
    <lineage>
        <taxon>Bacteria</taxon>
        <taxon>Bacillati</taxon>
        <taxon>Bacillota</taxon>
        <taxon>Clostridia</taxon>
        <taxon>Eubacteriales</taxon>
        <taxon>Clostridiaceae</taxon>
        <taxon>Clostridium</taxon>
    </lineage>
</organism>
<reference evidence="1" key="2">
    <citation type="submission" date="2009-08" db="EMBL/GenBank/DDBJ databases">
        <authorList>
            <person name="Shrivastava S."/>
            <person name="Brinkac L.M."/>
            <person name="Dodson R.J."/>
            <person name="Harkins D.M."/>
            <person name="Durkin A.S."/>
            <person name="Sutton G."/>
        </authorList>
    </citation>
    <scope>NUCLEOTIDE SEQUENCE</scope>
    <source>
        <strain evidence="1">Eklund 17B</strain>
    </source>
</reference>
<name>B2TIQ2_CLOBB</name>
<reference evidence="1" key="1">
    <citation type="submission" date="2009-06" db="EMBL/GenBank/DDBJ databases">
        <authorList>
            <consortium name="US DOE Joint Genome Institute (JGI-PGF)"/>
            <person name="Lucas S."/>
            <person name="Copeland A."/>
            <person name="Lapidus A."/>
            <person name="Glavina del Rio T."/>
            <person name="Dalin E."/>
            <person name="Tice H."/>
            <person name="Bruce D."/>
            <person name="Goodwin L."/>
            <person name="Pitluck S."/>
            <person name="Kyrpides N."/>
            <person name="Mavromatis K."/>
            <person name="Ivanova N."/>
            <person name="Saunders E."/>
            <person name="Brettin T."/>
            <person name="Detter J.C."/>
            <person name="Han C."/>
            <person name="Larimer F."/>
            <person name="Land M."/>
            <person name="Hauser L."/>
            <person name="Markowitz V."/>
            <person name="Cheng J.-F."/>
            <person name="Hugenholtz P."/>
            <person name="Woyke T."/>
            <person name="Wu D."/>
            <person name="Gronow S."/>
            <person name="Klenk H.-P."/>
            <person name="Eisen J.A."/>
        </authorList>
    </citation>
    <scope>NUCLEOTIDE SEQUENCE</scope>
    <source>
        <strain evidence="1">Eklund 17B</strain>
    </source>
</reference>
<dbReference type="HOGENOM" id="CLU_2841948_0_0_9"/>
<sequence length="65" mass="7466">MSSIETFPIYDDVDIPNIETFPMDESDEMDNIIFIDGVTQAKNLNIPKSVARQVKKTFTRSKEEL</sequence>
<dbReference type="EMBL" id="CP001056">
    <property type="protein sequence ID" value="ACD22208.1"/>
    <property type="molecule type" value="Genomic_DNA"/>
</dbReference>
<protein>
    <submittedName>
        <fullName evidence="1">Uncharacterized protein</fullName>
    </submittedName>
</protein>